<dbReference type="InterPro" id="IPR004154">
    <property type="entry name" value="Anticodon-bd"/>
</dbReference>
<dbReference type="PROSITE" id="PS50862">
    <property type="entry name" value="AA_TRNA_LIGASE_II"/>
    <property type="match status" value="1"/>
</dbReference>
<dbReference type="GO" id="GO:0005524">
    <property type="term" value="F:ATP binding"/>
    <property type="evidence" value="ECO:0007669"/>
    <property type="project" value="UniProtKB-UniRule"/>
</dbReference>
<evidence type="ECO:0000256" key="7">
    <source>
        <dbReference type="ARBA" id="ARBA00023146"/>
    </source>
</evidence>
<evidence type="ECO:0000256" key="8">
    <source>
        <dbReference type="ARBA" id="ARBA00047639"/>
    </source>
</evidence>
<dbReference type="SUPFAM" id="SSF52954">
    <property type="entry name" value="Class II aaRS ABD-related"/>
    <property type="match status" value="1"/>
</dbReference>
<dbReference type="Proteomes" id="UP000886796">
    <property type="component" value="Unassembled WGS sequence"/>
</dbReference>
<dbReference type="EMBL" id="DVFK01000088">
    <property type="protein sequence ID" value="HIQ68146.1"/>
    <property type="molecule type" value="Genomic_DNA"/>
</dbReference>
<comment type="similarity">
    <text evidence="1 9">Belongs to the class-II aminoacyl-tRNA synthetase family.</text>
</comment>
<dbReference type="InterPro" id="IPR015807">
    <property type="entry name" value="His-tRNA-ligase"/>
</dbReference>
<dbReference type="Pfam" id="PF13393">
    <property type="entry name" value="tRNA-synt_His"/>
    <property type="match status" value="1"/>
</dbReference>
<name>A0A9D0Z3Z5_9FIRM</name>
<dbReference type="PIRSF" id="PIRSF001549">
    <property type="entry name" value="His-tRNA_synth"/>
    <property type="match status" value="1"/>
</dbReference>
<evidence type="ECO:0000313" key="12">
    <source>
        <dbReference type="EMBL" id="HIQ68146.1"/>
    </source>
</evidence>
<dbReference type="InterPro" id="IPR045864">
    <property type="entry name" value="aa-tRNA-synth_II/BPL/LPL"/>
</dbReference>
<dbReference type="GO" id="GO:0006427">
    <property type="term" value="P:histidyl-tRNA aminoacylation"/>
    <property type="evidence" value="ECO:0007669"/>
    <property type="project" value="UniProtKB-UniRule"/>
</dbReference>
<keyword evidence="5 9" id="KW-0067">ATP-binding</keyword>
<evidence type="ECO:0000256" key="4">
    <source>
        <dbReference type="ARBA" id="ARBA00022741"/>
    </source>
</evidence>
<feature type="binding site" evidence="10">
    <location>
        <position position="124"/>
    </location>
    <ligand>
        <name>L-histidine</name>
        <dbReference type="ChEBI" id="CHEBI:57595"/>
    </ligand>
</feature>
<keyword evidence="7 9" id="KW-0030">Aminoacyl-tRNA synthetase</keyword>
<accession>A0A9D0Z3Z5</accession>
<dbReference type="HAMAP" id="MF_00127">
    <property type="entry name" value="His_tRNA_synth"/>
    <property type="match status" value="1"/>
</dbReference>
<comment type="subunit">
    <text evidence="9">Homodimer.</text>
</comment>
<evidence type="ECO:0000256" key="9">
    <source>
        <dbReference type="HAMAP-Rule" id="MF_00127"/>
    </source>
</evidence>
<dbReference type="CDD" id="cd00773">
    <property type="entry name" value="HisRS-like_core"/>
    <property type="match status" value="1"/>
</dbReference>
<evidence type="ECO:0000256" key="3">
    <source>
        <dbReference type="ARBA" id="ARBA00022598"/>
    </source>
</evidence>
<comment type="caution">
    <text evidence="12">The sequence shown here is derived from an EMBL/GenBank/DDBJ whole genome shotgun (WGS) entry which is preliminary data.</text>
</comment>
<dbReference type="InterPro" id="IPR041715">
    <property type="entry name" value="HisRS-like_core"/>
</dbReference>
<evidence type="ECO:0000256" key="5">
    <source>
        <dbReference type="ARBA" id="ARBA00022840"/>
    </source>
</evidence>
<dbReference type="PANTHER" id="PTHR11476:SF7">
    <property type="entry name" value="HISTIDINE--TRNA LIGASE"/>
    <property type="match status" value="1"/>
</dbReference>
<dbReference type="AlphaFoldDB" id="A0A9D0Z3Z5"/>
<dbReference type="CDD" id="cd00859">
    <property type="entry name" value="HisRS_anticodon"/>
    <property type="match status" value="1"/>
</dbReference>
<evidence type="ECO:0000313" key="13">
    <source>
        <dbReference type="Proteomes" id="UP000886796"/>
    </source>
</evidence>
<dbReference type="GO" id="GO:0016740">
    <property type="term" value="F:transferase activity"/>
    <property type="evidence" value="ECO:0007669"/>
    <property type="project" value="UniProtKB-ARBA"/>
</dbReference>
<keyword evidence="3 9" id="KW-0436">Ligase</keyword>
<sequence length="450" mass="50385">MERIKPRTLSGFMELLPDKQIQMERIMGVLKDTYSRYGFAPLDTPAIEDAQILLAKGGGETEKQIYRFQKGDSDLALRFDLTVPLAKYVALHYNDLAFPFRRYQISKVYRGERAQRGRFREFYQADIDIIGDGKLDILNEAEIPAIIYQVFRGFGLTRFQIRVNNRKILNGFYDMLGLSEKSGDIMRTVDKLDKIGKEKVGEILREDCGLTQEETEQILDFMAISGTNEQVLSALSGYRGRNEMFDQGLTELEAVTRNLAAFGVPQENFGVDLTIARGLDYYTGTVYETTLLDHPEIGSVCSGGRYDNLAGYYIDKALPGVGISIGLTRLFYVLDEQGLLNDKLPTAPADALVLPMTADPAPAIALAQSLREEGLRVQLYGEQKKFKQKMTYADKLGVPFVVLLGEDEIAQGKCSVKNMTTGEQVTVTADEAARLIKTTLDTREPLILEK</sequence>
<keyword evidence="6 9" id="KW-0648">Protein biosynthesis</keyword>
<dbReference type="InterPro" id="IPR004516">
    <property type="entry name" value="HisRS/HisZ"/>
</dbReference>
<comment type="catalytic activity">
    <reaction evidence="8 9">
        <text>tRNA(His) + L-histidine + ATP = L-histidyl-tRNA(His) + AMP + diphosphate + H(+)</text>
        <dbReference type="Rhea" id="RHEA:17313"/>
        <dbReference type="Rhea" id="RHEA-COMP:9665"/>
        <dbReference type="Rhea" id="RHEA-COMP:9689"/>
        <dbReference type="ChEBI" id="CHEBI:15378"/>
        <dbReference type="ChEBI" id="CHEBI:30616"/>
        <dbReference type="ChEBI" id="CHEBI:33019"/>
        <dbReference type="ChEBI" id="CHEBI:57595"/>
        <dbReference type="ChEBI" id="CHEBI:78442"/>
        <dbReference type="ChEBI" id="CHEBI:78527"/>
        <dbReference type="ChEBI" id="CHEBI:456215"/>
        <dbReference type="EC" id="6.1.1.21"/>
    </reaction>
</comment>
<evidence type="ECO:0000256" key="10">
    <source>
        <dbReference type="PIRSR" id="PIRSR001549-1"/>
    </source>
</evidence>
<keyword evidence="2 9" id="KW-0963">Cytoplasm</keyword>
<dbReference type="InterPro" id="IPR006195">
    <property type="entry name" value="aa-tRNA-synth_II"/>
</dbReference>
<dbReference type="GO" id="GO:0140096">
    <property type="term" value="F:catalytic activity, acting on a protein"/>
    <property type="evidence" value="ECO:0007669"/>
    <property type="project" value="UniProtKB-ARBA"/>
</dbReference>
<dbReference type="NCBIfam" id="TIGR00442">
    <property type="entry name" value="hisS"/>
    <property type="match status" value="1"/>
</dbReference>
<dbReference type="Gene3D" id="3.40.50.800">
    <property type="entry name" value="Anticodon-binding domain"/>
    <property type="match status" value="1"/>
</dbReference>
<dbReference type="PANTHER" id="PTHR11476">
    <property type="entry name" value="HISTIDYL-TRNA SYNTHETASE"/>
    <property type="match status" value="1"/>
</dbReference>
<dbReference type="EC" id="6.1.1.21" evidence="9"/>
<feature type="binding site" evidence="10">
    <location>
        <position position="110"/>
    </location>
    <ligand>
        <name>L-histidine</name>
        <dbReference type="ChEBI" id="CHEBI:57595"/>
    </ligand>
</feature>
<proteinExistence type="inferred from homology"/>
<feature type="binding site" evidence="10">
    <location>
        <position position="277"/>
    </location>
    <ligand>
        <name>L-histidine</name>
        <dbReference type="ChEBI" id="CHEBI:57595"/>
    </ligand>
</feature>
<feature type="binding site" evidence="10">
    <location>
        <position position="128"/>
    </location>
    <ligand>
        <name>L-histidine</name>
        <dbReference type="ChEBI" id="CHEBI:57595"/>
    </ligand>
</feature>
<comment type="subcellular location">
    <subcellularLocation>
        <location evidence="9">Cytoplasm</location>
    </subcellularLocation>
</comment>
<reference evidence="12" key="1">
    <citation type="submission" date="2020-10" db="EMBL/GenBank/DDBJ databases">
        <authorList>
            <person name="Gilroy R."/>
        </authorList>
    </citation>
    <scope>NUCLEOTIDE SEQUENCE</scope>
    <source>
        <strain evidence="12">13361</strain>
    </source>
</reference>
<dbReference type="Gene3D" id="3.30.930.10">
    <property type="entry name" value="Bira Bifunctional Protein, Domain 2"/>
    <property type="match status" value="1"/>
</dbReference>
<protein>
    <recommendedName>
        <fullName evidence="9">Histidine--tRNA ligase</fullName>
        <ecNumber evidence="9">6.1.1.21</ecNumber>
    </recommendedName>
    <alternativeName>
        <fullName evidence="9">Histidyl-tRNA synthetase</fullName>
        <shortName evidence="9">HisRS</shortName>
    </alternativeName>
</protein>
<organism evidence="12 13">
    <name type="scientific">Candidatus Faecousia excrementigallinarum</name>
    <dbReference type="NCBI Taxonomy" id="2840806"/>
    <lineage>
        <taxon>Bacteria</taxon>
        <taxon>Bacillati</taxon>
        <taxon>Bacillota</taxon>
        <taxon>Clostridia</taxon>
        <taxon>Eubacteriales</taxon>
        <taxon>Oscillospiraceae</taxon>
        <taxon>Faecousia</taxon>
    </lineage>
</organism>
<feature type="binding site" evidence="10">
    <location>
        <begin position="80"/>
        <end position="82"/>
    </location>
    <ligand>
        <name>L-histidine</name>
        <dbReference type="ChEBI" id="CHEBI:57595"/>
    </ligand>
</feature>
<gene>
    <name evidence="9 12" type="primary">hisS</name>
    <name evidence="12" type="ORF">IAB74_06530</name>
</gene>
<dbReference type="GO" id="GO:0004821">
    <property type="term" value="F:histidine-tRNA ligase activity"/>
    <property type="evidence" value="ECO:0007669"/>
    <property type="project" value="UniProtKB-UniRule"/>
</dbReference>
<evidence type="ECO:0000256" key="2">
    <source>
        <dbReference type="ARBA" id="ARBA00022490"/>
    </source>
</evidence>
<dbReference type="InterPro" id="IPR036621">
    <property type="entry name" value="Anticodon-bd_dom_sf"/>
</dbReference>
<dbReference type="GO" id="GO:0005737">
    <property type="term" value="C:cytoplasm"/>
    <property type="evidence" value="ECO:0007669"/>
    <property type="project" value="UniProtKB-SubCell"/>
</dbReference>
<dbReference type="SUPFAM" id="SSF55681">
    <property type="entry name" value="Class II aaRS and biotin synthetases"/>
    <property type="match status" value="1"/>
</dbReference>
<dbReference type="Pfam" id="PF03129">
    <property type="entry name" value="HGTP_anticodon"/>
    <property type="match status" value="1"/>
</dbReference>
<evidence type="ECO:0000256" key="6">
    <source>
        <dbReference type="ARBA" id="ARBA00022917"/>
    </source>
</evidence>
<reference evidence="12" key="2">
    <citation type="journal article" date="2021" name="PeerJ">
        <title>Extensive microbial diversity within the chicken gut microbiome revealed by metagenomics and culture.</title>
        <authorList>
            <person name="Gilroy R."/>
            <person name="Ravi A."/>
            <person name="Getino M."/>
            <person name="Pursley I."/>
            <person name="Horton D.L."/>
            <person name="Alikhan N.F."/>
            <person name="Baker D."/>
            <person name="Gharbi K."/>
            <person name="Hall N."/>
            <person name="Watson M."/>
            <person name="Adriaenssens E.M."/>
            <person name="Foster-Nyarko E."/>
            <person name="Jarju S."/>
            <person name="Secka A."/>
            <person name="Antonio M."/>
            <person name="Oren A."/>
            <person name="Chaudhuri R.R."/>
            <person name="La Ragione R."/>
            <person name="Hildebrand F."/>
            <person name="Pallen M.J."/>
        </authorList>
    </citation>
    <scope>NUCLEOTIDE SEQUENCE</scope>
    <source>
        <strain evidence="12">13361</strain>
    </source>
</reference>
<evidence type="ECO:0000259" key="11">
    <source>
        <dbReference type="PROSITE" id="PS50862"/>
    </source>
</evidence>
<evidence type="ECO:0000256" key="1">
    <source>
        <dbReference type="ARBA" id="ARBA00008226"/>
    </source>
</evidence>
<feature type="domain" description="Aminoacyl-transfer RNA synthetases class-II family profile" evidence="11">
    <location>
        <begin position="24"/>
        <end position="348"/>
    </location>
</feature>
<feature type="binding site" evidence="10">
    <location>
        <begin position="281"/>
        <end position="282"/>
    </location>
    <ligand>
        <name>L-histidine</name>
        <dbReference type="ChEBI" id="CHEBI:57595"/>
    </ligand>
</feature>
<dbReference type="InterPro" id="IPR033656">
    <property type="entry name" value="HisRS_anticodon"/>
</dbReference>
<keyword evidence="4 9" id="KW-0547">Nucleotide-binding</keyword>